<protein>
    <submittedName>
        <fullName evidence="2">Transcriptional regulator, AraC family</fullName>
    </submittedName>
</protein>
<dbReference type="HOGENOM" id="CLU_1607614_0_0_0"/>
<dbReference type="SUPFAM" id="SSF55136">
    <property type="entry name" value="Probable bacterial effector-binding domain"/>
    <property type="match status" value="1"/>
</dbReference>
<keyword evidence="3" id="KW-1185">Reference proteome</keyword>
<dbReference type="InterPro" id="IPR029441">
    <property type="entry name" value="Cass2"/>
</dbReference>
<sequence length="165" mass="19312">MVSVRIQDKNGFNIIGVKTWIPGIDNNAFGEFWKRCHAEGKIGGIKTYAKKADASETHSEILGVSCTENDPNVRSFYFYVAVETEERERKDDYEIRFIKPYTWAIFSNEGHDIHALMECEMYAWKEWLPNNGKYLHDNGPELEVYFQENKIEYWVPVKEKEDVAC</sequence>
<dbReference type="Gene3D" id="3.20.80.10">
    <property type="entry name" value="Regulatory factor, effector binding domain"/>
    <property type="match status" value="1"/>
</dbReference>
<dbReference type="Pfam" id="PF14526">
    <property type="entry name" value="Cass2"/>
    <property type="match status" value="1"/>
</dbReference>
<evidence type="ECO:0000313" key="3">
    <source>
        <dbReference type="Proteomes" id="UP000030700"/>
    </source>
</evidence>
<dbReference type="AlphaFoldDB" id="A0A081BTH7"/>
<proteinExistence type="predicted"/>
<dbReference type="EMBL" id="DF820462">
    <property type="protein sequence ID" value="GAK54708.1"/>
    <property type="molecule type" value="Genomic_DNA"/>
</dbReference>
<reference evidence="2" key="1">
    <citation type="journal article" date="2015" name="PeerJ">
        <title>First genomic representation of candidate bacterial phylum KSB3 points to enhanced environmental sensing as a trigger of wastewater bulking.</title>
        <authorList>
            <person name="Sekiguchi Y."/>
            <person name="Ohashi A."/>
            <person name="Parks D.H."/>
            <person name="Yamauchi T."/>
            <person name="Tyson G.W."/>
            <person name="Hugenholtz P."/>
        </authorList>
    </citation>
    <scope>NUCLEOTIDE SEQUENCE [LARGE SCALE GENOMIC DNA]</scope>
</reference>
<dbReference type="InterPro" id="IPR011256">
    <property type="entry name" value="Reg_factor_effector_dom_sf"/>
</dbReference>
<evidence type="ECO:0000259" key="1">
    <source>
        <dbReference type="SMART" id="SM00871"/>
    </source>
</evidence>
<accession>A0A081BTH7</accession>
<organism evidence="2">
    <name type="scientific">Candidatus Moduliflexus flocculans</name>
    <dbReference type="NCBI Taxonomy" id="1499966"/>
    <lineage>
        <taxon>Bacteria</taxon>
        <taxon>Candidatus Moduliflexota</taxon>
        <taxon>Candidatus Moduliflexia</taxon>
        <taxon>Candidatus Moduliflexales</taxon>
        <taxon>Candidatus Moduliflexaceae</taxon>
    </lineage>
</organism>
<name>A0A081BTH7_9BACT</name>
<dbReference type="InterPro" id="IPR010499">
    <property type="entry name" value="AraC_E-bd"/>
</dbReference>
<dbReference type="Proteomes" id="UP000030700">
    <property type="component" value="Unassembled WGS sequence"/>
</dbReference>
<evidence type="ECO:0000313" key="2">
    <source>
        <dbReference type="EMBL" id="GAK54708.1"/>
    </source>
</evidence>
<feature type="domain" description="AraC effector-binding" evidence="1">
    <location>
        <begin position="2"/>
        <end position="158"/>
    </location>
</feature>
<dbReference type="SMART" id="SM00871">
    <property type="entry name" value="AraC_E_bind"/>
    <property type="match status" value="1"/>
</dbReference>
<dbReference type="STRING" id="1499966.U14_05996"/>
<gene>
    <name evidence="2" type="ORF">U14_05996</name>
</gene>